<protein>
    <recommendedName>
        <fullName evidence="3">Prenyltransferase</fullName>
    </recommendedName>
</protein>
<proteinExistence type="predicted"/>
<evidence type="ECO:0008006" key="3">
    <source>
        <dbReference type="Google" id="ProtNLM"/>
    </source>
</evidence>
<dbReference type="InterPro" id="IPR008930">
    <property type="entry name" value="Terpenoid_cyclase/PrenylTrfase"/>
</dbReference>
<reference evidence="1 2" key="1">
    <citation type="submission" date="2023-03" db="EMBL/GenBank/DDBJ databases">
        <authorList>
            <person name="Mo P."/>
        </authorList>
    </citation>
    <scope>NUCLEOTIDE SEQUENCE [LARGE SCALE GENOMIC DNA]</scope>
    <source>
        <strain evidence="1 2">HUAS 5</strain>
    </source>
</reference>
<gene>
    <name evidence="1" type="ORF">PYS65_13005</name>
</gene>
<dbReference type="Proteomes" id="UP001216440">
    <property type="component" value="Chromosome"/>
</dbReference>
<evidence type="ECO:0000313" key="2">
    <source>
        <dbReference type="Proteomes" id="UP001216440"/>
    </source>
</evidence>
<organism evidence="1 2">
    <name type="scientific">Streptomyces cathayae</name>
    <dbReference type="NCBI Taxonomy" id="3031124"/>
    <lineage>
        <taxon>Bacteria</taxon>
        <taxon>Bacillati</taxon>
        <taxon>Actinomycetota</taxon>
        <taxon>Actinomycetes</taxon>
        <taxon>Kitasatosporales</taxon>
        <taxon>Streptomycetaceae</taxon>
        <taxon>Streptomyces</taxon>
    </lineage>
</organism>
<accession>A0ABY8K3A0</accession>
<dbReference type="SUPFAM" id="SSF48239">
    <property type="entry name" value="Terpenoid cyclases/Protein prenyltransferases"/>
    <property type="match status" value="1"/>
</dbReference>
<dbReference type="EMBL" id="CP121682">
    <property type="protein sequence ID" value="WGD41003.1"/>
    <property type="molecule type" value="Genomic_DNA"/>
</dbReference>
<keyword evidence="2" id="KW-1185">Reference proteome</keyword>
<name>A0ABY8K3A0_9ACTN</name>
<evidence type="ECO:0000313" key="1">
    <source>
        <dbReference type="EMBL" id="WGD41003.1"/>
    </source>
</evidence>
<sequence length="303" mass="32971">MPASPRIIDRAERFIWLSARVLEQHRFSYHFLGGEADAVERALAAYARPDGGYGYALEADVRGPAPQPLHAATALLVLDEIGRCDPAHTALLLDHLPSLTSPDGGVPAIHPGGAGYPSASVLPLRDDPPGALLSTGVIVGTLHRNGITHPWLEAATEFCWGAVDSLEGSHPYEVEAAVTFLDGVAVRDRERAAKSAERLGTLVRDERLVVTDPDRAAEFPVHPSYAPGEYHYVYDVARTPGSLARGWFSDREVDRALEHLCASQESDGGWPVLWRVWAPGTLAEWRPIVTLNAVRTLRAYGRI</sequence>
<dbReference type="RefSeq" id="WP_279334122.1">
    <property type="nucleotide sequence ID" value="NZ_CP121682.1"/>
</dbReference>